<sequence>MSSIRAIRSPSPASFATATTPFAQMNQSVQRVNHSALAASLNEVIDLIPTSYRESLHSFLEYLEDSREGMDIDTGIGALDQTSTAKEFPAGVEVKVLAFRMEMLSQAITAREQEVTFLHTGLRHPAIQKTVVNIIDQRYEELDIFTYATRVVDIAGSKAIAELETALNKMKLKDAVKDPQQGPAITQDSLADTVRKAVQDALRKEKGTNPLQGLKHSLSNSNCITYRFKEKRQRKRQIAGQVCEERSLKNFKREEEETSQLHRRYLSDEGKEDKESEEDSKGMWTWSNPLSYPDRLLNIPFNCVSIIEIMIRKESRRRLM</sequence>
<dbReference type="Proteomes" id="UP000267821">
    <property type="component" value="Unassembled WGS sequence"/>
</dbReference>
<dbReference type="EMBL" id="ML121564">
    <property type="protein sequence ID" value="RPB21077.1"/>
    <property type="molecule type" value="Genomic_DNA"/>
</dbReference>
<proteinExistence type="predicted"/>
<accession>A0A3N4LDW0</accession>
<protein>
    <submittedName>
        <fullName evidence="2">Uncharacterized protein</fullName>
    </submittedName>
</protein>
<dbReference type="InParanoid" id="A0A3N4LDW0"/>
<reference evidence="2 3" key="1">
    <citation type="journal article" date="2018" name="Nat. Ecol. Evol.">
        <title>Pezizomycetes genomes reveal the molecular basis of ectomycorrhizal truffle lifestyle.</title>
        <authorList>
            <person name="Murat C."/>
            <person name="Payen T."/>
            <person name="Noel B."/>
            <person name="Kuo A."/>
            <person name="Morin E."/>
            <person name="Chen J."/>
            <person name="Kohler A."/>
            <person name="Krizsan K."/>
            <person name="Balestrini R."/>
            <person name="Da Silva C."/>
            <person name="Montanini B."/>
            <person name="Hainaut M."/>
            <person name="Levati E."/>
            <person name="Barry K.W."/>
            <person name="Belfiori B."/>
            <person name="Cichocki N."/>
            <person name="Clum A."/>
            <person name="Dockter R.B."/>
            <person name="Fauchery L."/>
            <person name="Guy J."/>
            <person name="Iotti M."/>
            <person name="Le Tacon F."/>
            <person name="Lindquist E.A."/>
            <person name="Lipzen A."/>
            <person name="Malagnac F."/>
            <person name="Mello A."/>
            <person name="Molinier V."/>
            <person name="Miyauchi S."/>
            <person name="Poulain J."/>
            <person name="Riccioni C."/>
            <person name="Rubini A."/>
            <person name="Sitrit Y."/>
            <person name="Splivallo R."/>
            <person name="Traeger S."/>
            <person name="Wang M."/>
            <person name="Zifcakova L."/>
            <person name="Wipf D."/>
            <person name="Zambonelli A."/>
            <person name="Paolocci F."/>
            <person name="Nowrousian M."/>
            <person name="Ottonello S."/>
            <person name="Baldrian P."/>
            <person name="Spatafora J.W."/>
            <person name="Henrissat B."/>
            <person name="Nagy L.G."/>
            <person name="Aury J.M."/>
            <person name="Wincker P."/>
            <person name="Grigoriev I.V."/>
            <person name="Bonfante P."/>
            <person name="Martin F.M."/>
        </authorList>
    </citation>
    <scope>NUCLEOTIDE SEQUENCE [LARGE SCALE GENOMIC DNA]</scope>
    <source>
        <strain evidence="2 3">ATCC MYA-4762</strain>
    </source>
</reference>
<evidence type="ECO:0000313" key="3">
    <source>
        <dbReference type="Proteomes" id="UP000267821"/>
    </source>
</evidence>
<evidence type="ECO:0000256" key="1">
    <source>
        <dbReference type="SAM" id="MobiDB-lite"/>
    </source>
</evidence>
<evidence type="ECO:0000313" key="2">
    <source>
        <dbReference type="EMBL" id="RPB21077.1"/>
    </source>
</evidence>
<organism evidence="2 3">
    <name type="scientific">Terfezia boudieri ATCC MYA-4762</name>
    <dbReference type="NCBI Taxonomy" id="1051890"/>
    <lineage>
        <taxon>Eukaryota</taxon>
        <taxon>Fungi</taxon>
        <taxon>Dikarya</taxon>
        <taxon>Ascomycota</taxon>
        <taxon>Pezizomycotina</taxon>
        <taxon>Pezizomycetes</taxon>
        <taxon>Pezizales</taxon>
        <taxon>Pezizaceae</taxon>
        <taxon>Terfezia</taxon>
    </lineage>
</organism>
<dbReference type="AlphaFoldDB" id="A0A3N4LDW0"/>
<feature type="region of interest" description="Disordered" evidence="1">
    <location>
        <begin position="259"/>
        <end position="283"/>
    </location>
</feature>
<gene>
    <name evidence="2" type="ORF">L211DRAFT_851814</name>
</gene>
<keyword evidence="3" id="KW-1185">Reference proteome</keyword>
<feature type="compositionally biased region" description="Basic and acidic residues" evidence="1">
    <location>
        <begin position="265"/>
        <end position="274"/>
    </location>
</feature>
<name>A0A3N4LDW0_9PEZI</name>